<feature type="region of interest" description="Disordered" evidence="1">
    <location>
        <begin position="77"/>
        <end position="130"/>
    </location>
</feature>
<dbReference type="GeneID" id="88848578"/>
<proteinExistence type="predicted"/>
<dbReference type="AlphaFoldDB" id="A0A3G9K0X4"/>
<protein>
    <submittedName>
        <fullName evidence="2">Uncharacterized protein</fullName>
    </submittedName>
</protein>
<organism evidence="2 3">
    <name type="scientific">Parolsenella catena</name>
    <dbReference type="NCBI Taxonomy" id="2003188"/>
    <lineage>
        <taxon>Bacteria</taxon>
        <taxon>Bacillati</taxon>
        <taxon>Actinomycetota</taxon>
        <taxon>Coriobacteriia</taxon>
        <taxon>Coriobacteriales</taxon>
        <taxon>Atopobiaceae</taxon>
        <taxon>Parolsenella</taxon>
    </lineage>
</organism>
<feature type="compositionally biased region" description="Polar residues" evidence="1">
    <location>
        <begin position="106"/>
        <end position="116"/>
    </location>
</feature>
<dbReference type="KEGG" id="pcat:Pcatena_04330"/>
<accession>A0A3G9K0X4</accession>
<dbReference type="RefSeq" id="WP_126421227.1">
    <property type="nucleotide sequence ID" value="NZ_AP019367.1"/>
</dbReference>
<evidence type="ECO:0000313" key="2">
    <source>
        <dbReference type="EMBL" id="BBH49846.1"/>
    </source>
</evidence>
<evidence type="ECO:0000313" key="3">
    <source>
        <dbReference type="Proteomes" id="UP000273154"/>
    </source>
</evidence>
<name>A0A3G9K0X4_9ACTN</name>
<evidence type="ECO:0000256" key="1">
    <source>
        <dbReference type="SAM" id="MobiDB-lite"/>
    </source>
</evidence>
<dbReference type="OrthoDB" id="7365718at2"/>
<feature type="compositionally biased region" description="Basic and acidic residues" evidence="1">
    <location>
        <begin position="117"/>
        <end position="130"/>
    </location>
</feature>
<reference evidence="3" key="1">
    <citation type="submission" date="2018-11" db="EMBL/GenBank/DDBJ databases">
        <title>Comparative genomics of Parolsenella catena and Libanicoccus massiliensis: Reclassification of Libanicoccus massiliensis as Parolsenella massiliensis comb. nov.</title>
        <authorList>
            <person name="Sakamoto M."/>
            <person name="Ikeyama N."/>
            <person name="Murakami T."/>
            <person name="Mori H."/>
            <person name="Yuki M."/>
            <person name="Ohkuma M."/>
        </authorList>
    </citation>
    <scope>NUCLEOTIDE SEQUENCE [LARGE SCALE GENOMIC DNA]</scope>
    <source>
        <strain evidence="3">JCM 31932</strain>
    </source>
</reference>
<sequence>MAEQKMNFYRSFWDMSNVLPAAGRRRFVTAVVDYFFTGEEPSGLTSKEAALFSGIRGRVDASRSGAEFARRRYEGAAKAPGVGTDAVRQATGNGHPNGGTHRAPQRGSQRGTQAETHATEGEGEVKRGREDAGVRAYADLAEPDRGEVVAWFEANGHGMPTARLREEAEAFYDHFSAQGWVTGAGVPISRWQAKAAAWLRRAAESSTGERGRVPGRRVAPQAPACDFSAYSAEPSEVVSRG</sequence>
<gene>
    <name evidence="2" type="ORF">Pcatena_04330</name>
</gene>
<dbReference type="Proteomes" id="UP000273154">
    <property type="component" value="Chromosome"/>
</dbReference>
<dbReference type="EMBL" id="AP019367">
    <property type="protein sequence ID" value="BBH49846.1"/>
    <property type="molecule type" value="Genomic_DNA"/>
</dbReference>
<keyword evidence="3" id="KW-1185">Reference proteome</keyword>